<sequence>MQYSIESFIDKVTDKLVPIVSLFGPDFVASIIFGLLGVLISYFTLKLGKKILKKDATTKADFILGFIFLVYFSIMLGLAIAIGKENPDANYFDEVLGIILFAQSILISIDLWYKSKVKEFPLLSSVIVFFSLIVGAVIISYLFNYNAFRHSSSLVLLMYSIGTYFLGKYIEEKFER</sequence>
<feature type="transmembrane region" description="Helical" evidence="1">
    <location>
        <begin position="148"/>
        <end position="167"/>
    </location>
</feature>
<reference evidence="2 3" key="1">
    <citation type="submission" date="2020-12" db="EMBL/GenBank/DDBJ databases">
        <title>Oil enriched cultivation method for isolating marine PHA-producing bacteria.</title>
        <authorList>
            <person name="Zheng W."/>
            <person name="Yu S."/>
            <person name="Huang Y."/>
        </authorList>
    </citation>
    <scope>NUCLEOTIDE SEQUENCE [LARGE SCALE GENOMIC DNA]</scope>
    <source>
        <strain evidence="2 3">SY-2-6</strain>
    </source>
</reference>
<evidence type="ECO:0000313" key="3">
    <source>
        <dbReference type="Proteomes" id="UP000663970"/>
    </source>
</evidence>
<keyword evidence="1" id="KW-1133">Transmembrane helix</keyword>
<protein>
    <submittedName>
        <fullName evidence="2">Uncharacterized protein</fullName>
    </submittedName>
</protein>
<feature type="transmembrane region" description="Helical" evidence="1">
    <location>
        <begin position="95"/>
        <end position="113"/>
    </location>
</feature>
<dbReference type="EMBL" id="JAEKJY010000008">
    <property type="protein sequence ID" value="MBN8237288.1"/>
    <property type="molecule type" value="Genomic_DNA"/>
</dbReference>
<dbReference type="RefSeq" id="WP_206936114.1">
    <property type="nucleotide sequence ID" value="NZ_JAEKJY010000008.1"/>
</dbReference>
<gene>
    <name evidence="2" type="ORF">JF544_18745</name>
</gene>
<keyword evidence="1" id="KW-0812">Transmembrane</keyword>
<organism evidence="2 3">
    <name type="scientific">Halobacillus kuroshimensis</name>
    <dbReference type="NCBI Taxonomy" id="302481"/>
    <lineage>
        <taxon>Bacteria</taxon>
        <taxon>Bacillati</taxon>
        <taxon>Bacillota</taxon>
        <taxon>Bacilli</taxon>
        <taxon>Bacillales</taxon>
        <taxon>Bacillaceae</taxon>
        <taxon>Halobacillus</taxon>
    </lineage>
</organism>
<evidence type="ECO:0000256" key="1">
    <source>
        <dbReference type="SAM" id="Phobius"/>
    </source>
</evidence>
<keyword evidence="3" id="KW-1185">Reference proteome</keyword>
<feature type="transmembrane region" description="Helical" evidence="1">
    <location>
        <begin position="120"/>
        <end position="142"/>
    </location>
</feature>
<feature type="transmembrane region" description="Helical" evidence="1">
    <location>
        <begin position="27"/>
        <end position="48"/>
    </location>
</feature>
<proteinExistence type="predicted"/>
<evidence type="ECO:0000313" key="2">
    <source>
        <dbReference type="EMBL" id="MBN8237288.1"/>
    </source>
</evidence>
<name>A0ABS3E101_9BACI</name>
<keyword evidence="1" id="KW-0472">Membrane</keyword>
<comment type="caution">
    <text evidence="2">The sequence shown here is derived from an EMBL/GenBank/DDBJ whole genome shotgun (WGS) entry which is preliminary data.</text>
</comment>
<dbReference type="Proteomes" id="UP000663970">
    <property type="component" value="Unassembled WGS sequence"/>
</dbReference>
<feature type="transmembrane region" description="Helical" evidence="1">
    <location>
        <begin position="60"/>
        <end position="83"/>
    </location>
</feature>
<accession>A0ABS3E101</accession>